<protein>
    <recommendedName>
        <fullName evidence="10">Thiamine pyrimidine synthase</fullName>
    </recommendedName>
</protein>
<evidence type="ECO:0000256" key="10">
    <source>
        <dbReference type="ARBA" id="ARBA00033171"/>
    </source>
</evidence>
<evidence type="ECO:0000256" key="7">
    <source>
        <dbReference type="ARBA" id="ARBA00022898"/>
    </source>
</evidence>
<keyword evidence="6" id="KW-0479">Metal-binding</keyword>
<keyword evidence="14" id="KW-1185">Reference proteome</keyword>
<accession>A0A8B2NLV6</accession>
<feature type="domain" description="SsuA/THI5-like" evidence="12">
    <location>
        <begin position="106"/>
        <end position="312"/>
    </location>
</feature>
<evidence type="ECO:0000256" key="6">
    <source>
        <dbReference type="ARBA" id="ARBA00022723"/>
    </source>
</evidence>
<evidence type="ECO:0000256" key="5">
    <source>
        <dbReference type="ARBA" id="ARBA00022679"/>
    </source>
</evidence>
<dbReference type="InterPro" id="IPR015168">
    <property type="entry name" value="SsuA/THI5"/>
</dbReference>
<dbReference type="GO" id="GO:0046872">
    <property type="term" value="F:metal ion binding"/>
    <property type="evidence" value="ECO:0007669"/>
    <property type="project" value="UniProtKB-KW"/>
</dbReference>
<evidence type="ECO:0000256" key="3">
    <source>
        <dbReference type="ARBA" id="ARBA00009406"/>
    </source>
</evidence>
<dbReference type="EMBL" id="QHHQ01000009">
    <property type="protein sequence ID" value="RAH97226.1"/>
    <property type="molecule type" value="Genomic_DNA"/>
</dbReference>
<evidence type="ECO:0000256" key="9">
    <source>
        <dbReference type="ARBA" id="ARBA00023004"/>
    </source>
</evidence>
<evidence type="ECO:0000256" key="8">
    <source>
        <dbReference type="ARBA" id="ARBA00022977"/>
    </source>
</evidence>
<comment type="catalytic activity">
    <reaction evidence="11">
        <text>N(6)-(pyridoxal phosphate)-L-lysyl-[4-amino-5-hydroxymethyl-2-methylpyrimidine phosphate synthase] + L-histidyl-[4-amino-5-hydroxymethyl-2-methylpyrimidine phosphate synthase] + 2 Fe(3+) + 4 H2O = L-lysyl-[4-amino-5-hydroxymethyl-2-methylpyrimidine phosphate synthase] + (2S)-2-amino-5-hydroxy-4-oxopentanoyl-[4-amino-5-hydroxymethyl-2-methylpyrimidine phosphate synthase] + 4-amino-2-methyl-5-(phosphooxymethyl)pyrimidine + 3-oxopropanoate + 2 Fe(2+) + 2 H(+)</text>
        <dbReference type="Rhea" id="RHEA:65756"/>
        <dbReference type="Rhea" id="RHEA-COMP:16892"/>
        <dbReference type="Rhea" id="RHEA-COMP:16893"/>
        <dbReference type="Rhea" id="RHEA-COMP:16894"/>
        <dbReference type="Rhea" id="RHEA-COMP:16895"/>
        <dbReference type="ChEBI" id="CHEBI:15377"/>
        <dbReference type="ChEBI" id="CHEBI:15378"/>
        <dbReference type="ChEBI" id="CHEBI:29033"/>
        <dbReference type="ChEBI" id="CHEBI:29034"/>
        <dbReference type="ChEBI" id="CHEBI:29969"/>
        <dbReference type="ChEBI" id="CHEBI:29979"/>
        <dbReference type="ChEBI" id="CHEBI:33190"/>
        <dbReference type="ChEBI" id="CHEBI:58354"/>
        <dbReference type="ChEBI" id="CHEBI:143915"/>
        <dbReference type="ChEBI" id="CHEBI:157692"/>
    </reaction>
    <physiologicalReaction direction="left-to-right" evidence="11">
        <dbReference type="Rhea" id="RHEA:65757"/>
    </physiologicalReaction>
</comment>
<evidence type="ECO:0000256" key="11">
    <source>
        <dbReference type="ARBA" id="ARBA00048179"/>
    </source>
</evidence>
<evidence type="ECO:0000256" key="1">
    <source>
        <dbReference type="ARBA" id="ARBA00003469"/>
    </source>
</evidence>
<dbReference type="InterPro" id="IPR006311">
    <property type="entry name" value="TAT_signal"/>
</dbReference>
<comment type="subunit">
    <text evidence="4">Homodimer.</text>
</comment>
<gene>
    <name evidence="13" type="ORF">DLJ53_28880</name>
</gene>
<keyword evidence="8" id="KW-0784">Thiamine biosynthesis</keyword>
<evidence type="ECO:0000259" key="12">
    <source>
        <dbReference type="Pfam" id="PF09084"/>
    </source>
</evidence>
<comment type="function">
    <text evidence="1">Responsible for the formation of the pyrimidine heterocycle in the thiamine biosynthesis pathway. Catalyzes the formation of hydroxymethylpyrimidine phosphate (HMP-P) from histidine and pyridoxal phosphate (PLP). The protein uses PLP and the active site histidine to form HMP-P, generating an inactive enzyme. The enzyme can only undergo a single turnover, which suggests it is a suicide enzyme.</text>
</comment>
<dbReference type="PROSITE" id="PS51318">
    <property type="entry name" value="TAT"/>
    <property type="match status" value="1"/>
</dbReference>
<evidence type="ECO:0000313" key="13">
    <source>
        <dbReference type="EMBL" id="RAH97226.1"/>
    </source>
</evidence>
<name>A0A8B2NLV6_9HYPH</name>
<keyword evidence="7" id="KW-0663">Pyridoxal phosphate</keyword>
<dbReference type="SUPFAM" id="SSF53850">
    <property type="entry name" value="Periplasmic binding protein-like II"/>
    <property type="match status" value="1"/>
</dbReference>
<evidence type="ECO:0000313" key="14">
    <source>
        <dbReference type="Proteomes" id="UP000249590"/>
    </source>
</evidence>
<dbReference type="GO" id="GO:0016740">
    <property type="term" value="F:transferase activity"/>
    <property type="evidence" value="ECO:0007669"/>
    <property type="project" value="UniProtKB-KW"/>
</dbReference>
<proteinExistence type="inferred from homology"/>
<evidence type="ECO:0000256" key="4">
    <source>
        <dbReference type="ARBA" id="ARBA00011738"/>
    </source>
</evidence>
<dbReference type="Gene3D" id="3.40.190.10">
    <property type="entry name" value="Periplasmic binding protein-like II"/>
    <property type="match status" value="2"/>
</dbReference>
<comment type="pathway">
    <text evidence="2">Cofactor biosynthesis; thiamine diphosphate biosynthesis.</text>
</comment>
<comment type="similarity">
    <text evidence="3">Belongs to the NMT1/THI5 family.</text>
</comment>
<reference evidence="13 14" key="1">
    <citation type="submission" date="2018-05" db="EMBL/GenBank/DDBJ databases">
        <title>Acuticoccus sediminis sp. nov., isolated from deep-sea sediment of Indian Ocean.</title>
        <authorList>
            <person name="Liu X."/>
            <person name="Lai Q."/>
            <person name="Du Y."/>
            <person name="Sun F."/>
            <person name="Zhang X."/>
            <person name="Wang S."/>
            <person name="Shao Z."/>
        </authorList>
    </citation>
    <scope>NUCLEOTIDE SEQUENCE [LARGE SCALE GENOMIC DNA]</scope>
    <source>
        <strain evidence="13 14">PTG4-2</strain>
    </source>
</reference>
<sequence length="396" mass="42354">MLRLRLRPPLARGRTAAAPFDRFMIDRHEMDRGTPQAPADDKTGRMNTMTNDVNAHRTSVSRRTVLRWGGAGLAGLGAAGLMPAHRVLADDLTKLSFQLSWLKSIQYGGYFAALENGYFADEGLEVTFVSGGPNIDPLANVAAGQSQIGDRPIGPILVAREKGIPIKVIGTVYQKSPFAIMSPADKPITSVEDLKGKVLSTGSSSRPLIEYLLKQAGMSASDVQMVPHSPDPAALVAGQIDGYLGYATNQGVMLKSRGFDIYSLNVSEMGVPETTGTIYAREDYLEEHGDEVTNFLVGAIRGWKWAIAHPDETAKLMVETYGAPGLDFDAQKAEIIASEELIATGAAGGDKLLNIDVPFFQTVIDTYAAAGLIAGNITADELCAPQYIEAALARVA</sequence>
<keyword evidence="9" id="KW-0408">Iron</keyword>
<evidence type="ECO:0000256" key="2">
    <source>
        <dbReference type="ARBA" id="ARBA00004948"/>
    </source>
</evidence>
<dbReference type="InterPro" id="IPR027939">
    <property type="entry name" value="NMT1/THI5"/>
</dbReference>
<dbReference type="AlphaFoldDB" id="A0A8B2NLV6"/>
<dbReference type="GO" id="GO:0009228">
    <property type="term" value="P:thiamine biosynthetic process"/>
    <property type="evidence" value="ECO:0007669"/>
    <property type="project" value="UniProtKB-KW"/>
</dbReference>
<dbReference type="Proteomes" id="UP000249590">
    <property type="component" value="Unassembled WGS sequence"/>
</dbReference>
<organism evidence="13 14">
    <name type="scientific">Acuticoccus sediminis</name>
    <dbReference type="NCBI Taxonomy" id="2184697"/>
    <lineage>
        <taxon>Bacteria</taxon>
        <taxon>Pseudomonadati</taxon>
        <taxon>Pseudomonadota</taxon>
        <taxon>Alphaproteobacteria</taxon>
        <taxon>Hyphomicrobiales</taxon>
        <taxon>Amorphaceae</taxon>
        <taxon>Acuticoccus</taxon>
    </lineage>
</organism>
<keyword evidence="5" id="KW-0808">Transferase</keyword>
<dbReference type="Pfam" id="PF09084">
    <property type="entry name" value="NMT1"/>
    <property type="match status" value="1"/>
</dbReference>
<dbReference type="PANTHER" id="PTHR31528:SF1">
    <property type="entry name" value="4-AMINO-5-HYDROXYMETHYL-2-METHYLPYRIMIDINE PHOSPHATE SYNTHASE THI11-RELATED"/>
    <property type="match status" value="1"/>
</dbReference>
<comment type="caution">
    <text evidence="13">The sequence shown here is derived from an EMBL/GenBank/DDBJ whole genome shotgun (WGS) entry which is preliminary data.</text>
</comment>
<dbReference type="PANTHER" id="PTHR31528">
    <property type="entry name" value="4-AMINO-5-HYDROXYMETHYL-2-METHYLPYRIMIDINE PHOSPHATE SYNTHASE THI11-RELATED"/>
    <property type="match status" value="1"/>
</dbReference>